<dbReference type="InterPro" id="IPR036390">
    <property type="entry name" value="WH_DNA-bd_sf"/>
</dbReference>
<keyword evidence="2" id="KW-1185">Reference proteome</keyword>
<dbReference type="SUPFAM" id="SSF46785">
    <property type="entry name" value="Winged helix' DNA-binding domain"/>
    <property type="match status" value="1"/>
</dbReference>
<dbReference type="eggNOG" id="COG1940">
    <property type="taxonomic scope" value="Bacteria"/>
</dbReference>
<sequence length="386" mass="40777">MKMGEQIVSANSRAAFEGLGNTQAAVMRYLRRKHAAARAEIAALCGVTPAAVSMLTRDLIGRGIVVEGARRQSGRGAPHVDLMLNPLIGYALGAHANRFSVTLTLLDFGGSMVDELQLPGSYDAFADVQSGIEKGKAALLDRNGIAADQLLGAGIAMPTRFRQGASFLDLAEEVISWAGPDMSTSLSAVLGCPVAIENDANAAAIGELSLGNSAGHENFVYLYLSEGIGSGIIIDKQLYRGNLGNAGEIGALRARGLSRPTFDDLAGWCAKRVGETPGGRSSESWTNYLRDNRAVLDQWLERAGPETARLGFAISAILAPSAIYIGGTLPRLVREDLVRWLDFVRSDPFEGARVVQPEILLPEVSATDAVAFGAAAMILHNLAAMG</sequence>
<protein>
    <submittedName>
        <fullName evidence="1">N-acetylglucosamine repressor</fullName>
    </submittedName>
</protein>
<dbReference type="PANTHER" id="PTHR18964:SF169">
    <property type="entry name" value="N-ACETYLMANNOSAMINE KINASE"/>
    <property type="match status" value="1"/>
</dbReference>
<dbReference type="GO" id="GO:0009384">
    <property type="term" value="F:N-acylmannosamine kinase activity"/>
    <property type="evidence" value="ECO:0007669"/>
    <property type="project" value="TreeGrafter"/>
</dbReference>
<dbReference type="Gene3D" id="1.10.10.10">
    <property type="entry name" value="Winged helix-like DNA-binding domain superfamily/Winged helix DNA-binding domain"/>
    <property type="match status" value="1"/>
</dbReference>
<dbReference type="CDD" id="cd23763">
    <property type="entry name" value="ASKHA_ATPase_ROK"/>
    <property type="match status" value="1"/>
</dbReference>
<accession>A0A1U9Z8D0</accession>
<dbReference type="Pfam" id="PF00480">
    <property type="entry name" value="ROK"/>
    <property type="match status" value="1"/>
</dbReference>
<proteinExistence type="predicted"/>
<keyword evidence="1" id="KW-0614">Plasmid</keyword>
<dbReference type="PANTHER" id="PTHR18964">
    <property type="entry name" value="ROK (REPRESSOR, ORF, KINASE) FAMILY"/>
    <property type="match status" value="1"/>
</dbReference>
<evidence type="ECO:0000313" key="1">
    <source>
        <dbReference type="EMBL" id="AQZ53973.1"/>
    </source>
</evidence>
<gene>
    <name evidence="1" type="primary">nagC_3</name>
    <name evidence="1" type="ORF">Mame_04681</name>
</gene>
<dbReference type="Gene3D" id="3.30.420.40">
    <property type="match status" value="2"/>
</dbReference>
<name>A0A1U9Z8D0_9HYPH</name>
<dbReference type="AlphaFoldDB" id="A0A1U9Z8D0"/>
<reference evidence="1 2" key="1">
    <citation type="submission" date="2017-03" db="EMBL/GenBank/DDBJ databases">
        <title>Foreign affairs: Plasmid Transfer between Roseobacters and Rhizobia.</title>
        <authorList>
            <person name="Bartling P."/>
            <person name="Bunk B."/>
            <person name="Overmann J."/>
            <person name="Brinkmann H."/>
            <person name="Petersen J."/>
        </authorList>
    </citation>
    <scope>NUCLEOTIDE SEQUENCE [LARGE SCALE GENOMIC DNA]</scope>
    <source>
        <strain evidence="1 2">MACL11</strain>
        <plasmid evidence="2">Plasmid pmm593</plasmid>
    </source>
</reference>
<dbReference type="InterPro" id="IPR043129">
    <property type="entry name" value="ATPase_NBD"/>
</dbReference>
<geneLocation type="plasmid" evidence="2">
    <name>pmm593</name>
</geneLocation>
<dbReference type="KEGG" id="mmed:Mame_04681"/>
<dbReference type="GO" id="GO:0019262">
    <property type="term" value="P:N-acetylneuraminate catabolic process"/>
    <property type="evidence" value="ECO:0007669"/>
    <property type="project" value="TreeGrafter"/>
</dbReference>
<dbReference type="Proteomes" id="UP000191135">
    <property type="component" value="Plasmid pMM593"/>
</dbReference>
<dbReference type="InterPro" id="IPR000600">
    <property type="entry name" value="ROK"/>
</dbReference>
<dbReference type="SUPFAM" id="SSF53067">
    <property type="entry name" value="Actin-like ATPase domain"/>
    <property type="match status" value="1"/>
</dbReference>
<dbReference type="EMBL" id="CP020331">
    <property type="protein sequence ID" value="AQZ53973.1"/>
    <property type="molecule type" value="Genomic_DNA"/>
</dbReference>
<organism evidence="1 2">
    <name type="scientific">Martelella mediterranea DSM 17316</name>
    <dbReference type="NCBI Taxonomy" id="1122214"/>
    <lineage>
        <taxon>Bacteria</taxon>
        <taxon>Pseudomonadati</taxon>
        <taxon>Pseudomonadota</taxon>
        <taxon>Alphaproteobacteria</taxon>
        <taxon>Hyphomicrobiales</taxon>
        <taxon>Aurantimonadaceae</taxon>
        <taxon>Martelella</taxon>
    </lineage>
</organism>
<dbReference type="InterPro" id="IPR036388">
    <property type="entry name" value="WH-like_DNA-bd_sf"/>
</dbReference>
<dbReference type="eggNOG" id="COG1846">
    <property type="taxonomic scope" value="Bacteria"/>
</dbReference>
<evidence type="ECO:0000313" key="2">
    <source>
        <dbReference type="Proteomes" id="UP000191135"/>
    </source>
</evidence>